<protein>
    <recommendedName>
        <fullName evidence="1">Glutaredoxin domain-containing protein</fullName>
    </recommendedName>
</protein>
<dbReference type="Gene3D" id="3.40.30.10">
    <property type="entry name" value="Glutaredoxin"/>
    <property type="match status" value="1"/>
</dbReference>
<keyword evidence="3" id="KW-1185">Reference proteome</keyword>
<evidence type="ECO:0000313" key="2">
    <source>
        <dbReference type="EMBL" id="KAE8666305.1"/>
    </source>
</evidence>
<reference evidence="2" key="1">
    <citation type="submission" date="2019-09" db="EMBL/GenBank/DDBJ databases">
        <title>Draft genome information of white flower Hibiscus syriacus.</title>
        <authorList>
            <person name="Kim Y.-M."/>
        </authorList>
    </citation>
    <scope>NUCLEOTIDE SEQUENCE [LARGE SCALE GENOMIC DNA]</scope>
    <source>
        <strain evidence="2">YM2019G1</strain>
    </source>
</reference>
<evidence type="ECO:0000259" key="1">
    <source>
        <dbReference type="Pfam" id="PF00462"/>
    </source>
</evidence>
<dbReference type="PANTHER" id="PTHR45669">
    <property type="entry name" value="GLUTAREDOXIN DOMAIN-CONTAINING CYSTEINE-RICH PROTEIN CG12206-RELATED"/>
    <property type="match status" value="1"/>
</dbReference>
<sequence>MGCVSSKHVKKEIKSEILPDNGGDYTNHVVSLKSSTYGVLQLDRDEELQQQIEEDGFPEIKRVKKSPPREEPEVINALELMEDLDEVKKYGGKENKGSPKSILGVNNSMDSSCKAVLKLSYPVKSTRNEGVQGGDLGFSSRRRVFSPLFDPEVVALHEKESSGVEEQIKMIISPEPETRKLKKSHDSKALLQDFEPKCLAGGENAVVVYTTTLRGIRKTFEECNTVRSIIESYHIQTFERDISMDSGFKEELRKLTGTKEVKVPLVFVKGRLIGGVEEIVKLEEEGKLEILFEGIPMAVPGCKGCGGVRFVMCKQCNGSCKVLDKEQKKIRCGSRRKRKRPASLGNINAFNKKDHLDQALRFCEIVKEETSFEDYLMLLRCLHDYGTGNITMVDLKMKIADHFPSFMDDFDCVLELYHGKMNDVGKKKEEEIDDGKMDDVRKKKADEEIDDRILTESYQVLPEEIARLSCKGATELEKQVLNRTCFCKGSYFTAPAEKSITV</sequence>
<dbReference type="Pfam" id="PF23733">
    <property type="entry name" value="GRXCR1-2_C"/>
    <property type="match status" value="1"/>
</dbReference>
<dbReference type="PANTHER" id="PTHR45669:SF12">
    <property type="entry name" value="EMB|CAB85507.1"/>
    <property type="match status" value="1"/>
</dbReference>
<dbReference type="AlphaFoldDB" id="A0A6A2XGK8"/>
<dbReference type="InterPro" id="IPR036249">
    <property type="entry name" value="Thioredoxin-like_sf"/>
</dbReference>
<dbReference type="InterPro" id="IPR002109">
    <property type="entry name" value="Glutaredoxin"/>
</dbReference>
<dbReference type="EMBL" id="VEPZ02001598">
    <property type="protein sequence ID" value="KAE8666305.1"/>
    <property type="molecule type" value="Genomic_DNA"/>
</dbReference>
<evidence type="ECO:0000313" key="3">
    <source>
        <dbReference type="Proteomes" id="UP000436088"/>
    </source>
</evidence>
<proteinExistence type="predicted"/>
<dbReference type="Pfam" id="PF00462">
    <property type="entry name" value="Glutaredoxin"/>
    <property type="match status" value="1"/>
</dbReference>
<dbReference type="Proteomes" id="UP000436088">
    <property type="component" value="Unassembled WGS sequence"/>
</dbReference>
<comment type="caution">
    <text evidence="2">The sequence shown here is derived from an EMBL/GenBank/DDBJ whole genome shotgun (WGS) entry which is preliminary data.</text>
</comment>
<gene>
    <name evidence="2" type="ORF">F3Y22_tig00112503pilonHSYRG00321</name>
</gene>
<name>A0A6A2XGK8_HIBSY</name>
<dbReference type="PROSITE" id="PS51354">
    <property type="entry name" value="GLUTAREDOXIN_2"/>
    <property type="match status" value="1"/>
</dbReference>
<feature type="domain" description="Glutaredoxin" evidence="1">
    <location>
        <begin position="206"/>
        <end position="273"/>
    </location>
</feature>
<accession>A0A6A2XGK8</accession>
<dbReference type="SUPFAM" id="SSF52833">
    <property type="entry name" value="Thioredoxin-like"/>
    <property type="match status" value="1"/>
</dbReference>
<organism evidence="2 3">
    <name type="scientific">Hibiscus syriacus</name>
    <name type="common">Rose of Sharon</name>
    <dbReference type="NCBI Taxonomy" id="106335"/>
    <lineage>
        <taxon>Eukaryota</taxon>
        <taxon>Viridiplantae</taxon>
        <taxon>Streptophyta</taxon>
        <taxon>Embryophyta</taxon>
        <taxon>Tracheophyta</taxon>
        <taxon>Spermatophyta</taxon>
        <taxon>Magnoliopsida</taxon>
        <taxon>eudicotyledons</taxon>
        <taxon>Gunneridae</taxon>
        <taxon>Pentapetalae</taxon>
        <taxon>rosids</taxon>
        <taxon>malvids</taxon>
        <taxon>Malvales</taxon>
        <taxon>Malvaceae</taxon>
        <taxon>Malvoideae</taxon>
        <taxon>Hibiscus</taxon>
    </lineage>
</organism>